<dbReference type="EMBL" id="JBHLTG010000013">
    <property type="protein sequence ID" value="MFC0682370.1"/>
    <property type="molecule type" value="Genomic_DNA"/>
</dbReference>
<keyword evidence="4" id="KW-1185">Reference proteome</keyword>
<evidence type="ECO:0000313" key="3">
    <source>
        <dbReference type="EMBL" id="MFC0682370.1"/>
    </source>
</evidence>
<evidence type="ECO:0000313" key="4">
    <source>
        <dbReference type="Proteomes" id="UP001589896"/>
    </source>
</evidence>
<protein>
    <recommendedName>
        <fullName evidence="5">Lipoprotein</fullName>
    </recommendedName>
</protein>
<reference evidence="3 4" key="1">
    <citation type="submission" date="2024-09" db="EMBL/GenBank/DDBJ databases">
        <authorList>
            <person name="Sun Q."/>
            <person name="Mori K."/>
        </authorList>
    </citation>
    <scope>NUCLEOTIDE SEQUENCE [LARGE SCALE GENOMIC DNA]</scope>
    <source>
        <strain evidence="3 4">KCTC 23076</strain>
    </source>
</reference>
<proteinExistence type="predicted"/>
<feature type="compositionally biased region" description="Pro residues" evidence="1">
    <location>
        <begin position="44"/>
        <end position="53"/>
    </location>
</feature>
<comment type="caution">
    <text evidence="3">The sequence shown here is derived from an EMBL/GenBank/DDBJ whole genome shotgun (WGS) entry which is preliminary data.</text>
</comment>
<feature type="chain" id="PRO_5045336929" description="Lipoprotein" evidence="2">
    <location>
        <begin position="29"/>
        <end position="251"/>
    </location>
</feature>
<feature type="region of interest" description="Disordered" evidence="1">
    <location>
        <begin position="24"/>
        <end position="57"/>
    </location>
</feature>
<feature type="compositionally biased region" description="Low complexity" evidence="1">
    <location>
        <begin position="24"/>
        <end position="43"/>
    </location>
</feature>
<gene>
    <name evidence="3" type="ORF">ACFFGH_31455</name>
</gene>
<evidence type="ECO:0008006" key="5">
    <source>
        <dbReference type="Google" id="ProtNLM"/>
    </source>
</evidence>
<name>A0ABV6RZG5_9GAMM</name>
<keyword evidence="2" id="KW-0732">Signal</keyword>
<evidence type="ECO:0000256" key="2">
    <source>
        <dbReference type="SAM" id="SignalP"/>
    </source>
</evidence>
<dbReference type="Proteomes" id="UP001589896">
    <property type="component" value="Unassembled WGS sequence"/>
</dbReference>
<sequence>MNRLLPGAPAALVTLLLCAGCAAGPSSAPSEPTRAASPSAAPETPTPPAPAPEEPTVTGADVTASALSTVMSDGTTGDGFSYWEPAQAVVEELTEAFGAPPAIADREAVGHTPPLTEYAWDGARILDWDGEVGTFSPDWAVHVDQAVVHRLEITTIDGIKAGDSALELEESYPELSWRSTPTGFPERIDLRLGSVPIELTEKEWDASGIPRIGEWVEGYDGPKETSFAVFVTATGPDWGVSFTAPALNFGP</sequence>
<accession>A0ABV6RZG5</accession>
<feature type="signal peptide" evidence="2">
    <location>
        <begin position="1"/>
        <end position="28"/>
    </location>
</feature>
<dbReference type="RefSeq" id="WP_386676332.1">
    <property type="nucleotide sequence ID" value="NZ_JBHLTG010000013.1"/>
</dbReference>
<evidence type="ECO:0000256" key="1">
    <source>
        <dbReference type="SAM" id="MobiDB-lite"/>
    </source>
</evidence>
<organism evidence="3 4">
    <name type="scientific">Lysobacter korlensis</name>
    <dbReference type="NCBI Taxonomy" id="553636"/>
    <lineage>
        <taxon>Bacteria</taxon>
        <taxon>Pseudomonadati</taxon>
        <taxon>Pseudomonadota</taxon>
        <taxon>Gammaproteobacteria</taxon>
        <taxon>Lysobacterales</taxon>
        <taxon>Lysobacteraceae</taxon>
        <taxon>Lysobacter</taxon>
    </lineage>
</organism>